<evidence type="ECO:0000313" key="2">
    <source>
        <dbReference type="EMBL" id="GEL03369.1"/>
    </source>
</evidence>
<organism evidence="2 3">
    <name type="scientific">Swaminathania salitolerans</name>
    <dbReference type="NCBI Taxonomy" id="182838"/>
    <lineage>
        <taxon>Bacteria</taxon>
        <taxon>Pseudomonadati</taxon>
        <taxon>Pseudomonadota</taxon>
        <taxon>Alphaproteobacteria</taxon>
        <taxon>Acetobacterales</taxon>
        <taxon>Acetobacteraceae</taxon>
        <taxon>Swaminathania</taxon>
    </lineage>
</organism>
<dbReference type="PROSITE" id="PS51257">
    <property type="entry name" value="PROKAR_LIPOPROTEIN"/>
    <property type="match status" value="1"/>
</dbReference>
<comment type="caution">
    <text evidence="2">The sequence shown here is derived from an EMBL/GenBank/DDBJ whole genome shotgun (WGS) entry which is preliminary data.</text>
</comment>
<reference evidence="2 3" key="1">
    <citation type="submission" date="2019-07" db="EMBL/GenBank/DDBJ databases">
        <title>Whole genome shotgun sequence of Swaminathania salitolerans NBRC 104436.</title>
        <authorList>
            <person name="Hosoyama A."/>
            <person name="Uohara A."/>
            <person name="Ohji S."/>
            <person name="Ichikawa N."/>
        </authorList>
    </citation>
    <scope>NUCLEOTIDE SEQUENCE [LARGE SCALE GENOMIC DNA]</scope>
    <source>
        <strain evidence="2 3">NBRC 104436</strain>
    </source>
</reference>
<keyword evidence="1" id="KW-0472">Membrane</keyword>
<proteinExistence type="predicted"/>
<dbReference type="EMBL" id="BJVC01000008">
    <property type="protein sequence ID" value="GEL03369.1"/>
    <property type="molecule type" value="Genomic_DNA"/>
</dbReference>
<keyword evidence="1" id="KW-1133">Transmembrane helix</keyword>
<sequence>MRHWPLGLCAGLIPGAFLALGIMIMAGFACDAQGDPFSVTGQSLTWLAGLLWVAVLNVSLLFRTARGAWVWIGASALVVCAADLLVHHFRNGGAG</sequence>
<keyword evidence="1" id="KW-0812">Transmembrane</keyword>
<evidence type="ECO:0000313" key="3">
    <source>
        <dbReference type="Proteomes" id="UP000321405"/>
    </source>
</evidence>
<accession>A0A511BSR1</accession>
<evidence type="ECO:0000256" key="1">
    <source>
        <dbReference type="SAM" id="Phobius"/>
    </source>
</evidence>
<name>A0A511BSR1_9PROT</name>
<keyword evidence="3" id="KW-1185">Reference proteome</keyword>
<feature type="transmembrane region" description="Helical" evidence="1">
    <location>
        <begin position="44"/>
        <end position="62"/>
    </location>
</feature>
<protein>
    <submittedName>
        <fullName evidence="2">Uncharacterized protein</fullName>
    </submittedName>
</protein>
<dbReference type="AlphaFoldDB" id="A0A511BSR1"/>
<dbReference type="Proteomes" id="UP000321405">
    <property type="component" value="Unassembled WGS sequence"/>
</dbReference>
<feature type="transmembrane region" description="Helical" evidence="1">
    <location>
        <begin position="69"/>
        <end position="89"/>
    </location>
</feature>
<gene>
    <name evidence="2" type="ORF">SSA02_25320</name>
</gene>